<dbReference type="InParanoid" id="A0A317XT17"/>
<evidence type="ECO:0000256" key="1">
    <source>
        <dbReference type="SAM" id="Phobius"/>
    </source>
</evidence>
<proteinExistence type="predicted"/>
<keyword evidence="3" id="KW-1185">Reference proteome</keyword>
<keyword evidence="1" id="KW-0472">Membrane</keyword>
<evidence type="ECO:0000313" key="3">
    <source>
        <dbReference type="Proteomes" id="UP000246740"/>
    </source>
</evidence>
<sequence>MSTRTKEAKAITHGQRSKAKIALTPNRMRRPLLMLLLYCTVLYYVYVQPGSKMWGNNCLA</sequence>
<accession>A0A317XT17</accession>
<dbReference type="Proteomes" id="UP000246740">
    <property type="component" value="Unassembled WGS sequence"/>
</dbReference>
<name>A0A317XT17_9BASI</name>
<dbReference type="EMBL" id="KZ819192">
    <property type="protein sequence ID" value="PWZ00451.1"/>
    <property type="molecule type" value="Genomic_DNA"/>
</dbReference>
<gene>
    <name evidence="2" type="ORF">BCV70DRAFT_95815</name>
</gene>
<feature type="transmembrane region" description="Helical" evidence="1">
    <location>
        <begin position="30"/>
        <end position="47"/>
    </location>
</feature>
<keyword evidence="1" id="KW-1133">Transmembrane helix</keyword>
<organism evidence="2 3">
    <name type="scientific">Testicularia cyperi</name>
    <dbReference type="NCBI Taxonomy" id="1882483"/>
    <lineage>
        <taxon>Eukaryota</taxon>
        <taxon>Fungi</taxon>
        <taxon>Dikarya</taxon>
        <taxon>Basidiomycota</taxon>
        <taxon>Ustilaginomycotina</taxon>
        <taxon>Ustilaginomycetes</taxon>
        <taxon>Ustilaginales</taxon>
        <taxon>Anthracoideaceae</taxon>
        <taxon>Testicularia</taxon>
    </lineage>
</organism>
<dbReference type="AlphaFoldDB" id="A0A317XT17"/>
<keyword evidence="1" id="KW-0812">Transmembrane</keyword>
<evidence type="ECO:0000313" key="2">
    <source>
        <dbReference type="EMBL" id="PWZ00451.1"/>
    </source>
</evidence>
<reference evidence="2 3" key="1">
    <citation type="journal article" date="2018" name="Mol. Biol. Evol.">
        <title>Broad Genomic Sampling Reveals a Smut Pathogenic Ancestry of the Fungal Clade Ustilaginomycotina.</title>
        <authorList>
            <person name="Kijpornyongpan T."/>
            <person name="Mondo S.J."/>
            <person name="Barry K."/>
            <person name="Sandor L."/>
            <person name="Lee J."/>
            <person name="Lipzen A."/>
            <person name="Pangilinan J."/>
            <person name="LaButti K."/>
            <person name="Hainaut M."/>
            <person name="Henrissat B."/>
            <person name="Grigoriev I.V."/>
            <person name="Spatafora J.W."/>
            <person name="Aime M.C."/>
        </authorList>
    </citation>
    <scope>NUCLEOTIDE SEQUENCE [LARGE SCALE GENOMIC DNA]</scope>
    <source>
        <strain evidence="2 3">MCA 3645</strain>
    </source>
</reference>
<protein>
    <submittedName>
        <fullName evidence="2">Uncharacterized protein</fullName>
    </submittedName>
</protein>